<evidence type="ECO:0008006" key="5">
    <source>
        <dbReference type="Google" id="ProtNLM"/>
    </source>
</evidence>
<dbReference type="Proteomes" id="UP000800035">
    <property type="component" value="Unassembled WGS sequence"/>
</dbReference>
<keyword evidence="2" id="KW-0812">Transmembrane</keyword>
<reference evidence="3" key="1">
    <citation type="journal article" date="2020" name="Stud. Mycol.">
        <title>101 Dothideomycetes genomes: a test case for predicting lifestyles and emergence of pathogens.</title>
        <authorList>
            <person name="Haridas S."/>
            <person name="Albert R."/>
            <person name="Binder M."/>
            <person name="Bloem J."/>
            <person name="Labutti K."/>
            <person name="Salamov A."/>
            <person name="Andreopoulos B."/>
            <person name="Baker S."/>
            <person name="Barry K."/>
            <person name="Bills G."/>
            <person name="Bluhm B."/>
            <person name="Cannon C."/>
            <person name="Castanera R."/>
            <person name="Culley D."/>
            <person name="Daum C."/>
            <person name="Ezra D."/>
            <person name="Gonzalez J."/>
            <person name="Henrissat B."/>
            <person name="Kuo A."/>
            <person name="Liang C."/>
            <person name="Lipzen A."/>
            <person name="Lutzoni F."/>
            <person name="Magnuson J."/>
            <person name="Mondo S."/>
            <person name="Nolan M."/>
            <person name="Ohm R."/>
            <person name="Pangilinan J."/>
            <person name="Park H.-J."/>
            <person name="Ramirez L."/>
            <person name="Alfaro M."/>
            <person name="Sun H."/>
            <person name="Tritt A."/>
            <person name="Yoshinaga Y."/>
            <person name="Zwiers L.-H."/>
            <person name="Turgeon B."/>
            <person name="Goodwin S."/>
            <person name="Spatafora J."/>
            <person name="Crous P."/>
            <person name="Grigoriev I."/>
        </authorList>
    </citation>
    <scope>NUCLEOTIDE SEQUENCE</scope>
    <source>
        <strain evidence="3">CBS 675.92</strain>
    </source>
</reference>
<feature type="transmembrane region" description="Helical" evidence="2">
    <location>
        <begin position="185"/>
        <end position="206"/>
    </location>
</feature>
<feature type="transmembrane region" description="Helical" evidence="2">
    <location>
        <begin position="40"/>
        <end position="61"/>
    </location>
</feature>
<protein>
    <recommendedName>
        <fullName evidence="5">Tetraspanin Tsp3</fullName>
    </recommendedName>
</protein>
<dbReference type="EMBL" id="ML977020">
    <property type="protein sequence ID" value="KAF1950995.1"/>
    <property type="molecule type" value="Genomic_DNA"/>
</dbReference>
<name>A0A6A5TDY8_9PLEO</name>
<feature type="compositionally biased region" description="Basic and acidic residues" evidence="1">
    <location>
        <begin position="288"/>
        <end position="300"/>
    </location>
</feature>
<organism evidence="3 4">
    <name type="scientific">Byssothecium circinans</name>
    <dbReference type="NCBI Taxonomy" id="147558"/>
    <lineage>
        <taxon>Eukaryota</taxon>
        <taxon>Fungi</taxon>
        <taxon>Dikarya</taxon>
        <taxon>Ascomycota</taxon>
        <taxon>Pezizomycotina</taxon>
        <taxon>Dothideomycetes</taxon>
        <taxon>Pleosporomycetidae</taxon>
        <taxon>Pleosporales</taxon>
        <taxon>Massarineae</taxon>
        <taxon>Massarinaceae</taxon>
        <taxon>Byssothecium</taxon>
    </lineage>
</organism>
<gene>
    <name evidence="3" type="ORF">CC80DRAFT_215145</name>
</gene>
<evidence type="ECO:0000256" key="1">
    <source>
        <dbReference type="SAM" id="MobiDB-lite"/>
    </source>
</evidence>
<feature type="transmembrane region" description="Helical" evidence="2">
    <location>
        <begin position="82"/>
        <end position="102"/>
    </location>
</feature>
<keyword evidence="2" id="KW-1133">Transmembrane helix</keyword>
<feature type="region of interest" description="Disordered" evidence="1">
    <location>
        <begin position="256"/>
        <end position="300"/>
    </location>
</feature>
<dbReference type="AlphaFoldDB" id="A0A6A5TDY8"/>
<proteinExistence type="predicted"/>
<dbReference type="OrthoDB" id="71600at2759"/>
<keyword evidence="4" id="KW-1185">Reference proteome</keyword>
<sequence length="300" mass="33398">MAYTRKQVVTCISIVFLLLVTALAGYATSRIDRLSLPIPNSLAYATTVLPIVSGLLLEAGYDFTRVQERRKRLPRGNTPRPPLVIVVNTLIFIYSTVVITLLGTHAAPSSGLDCGLREKWTGLYSHKNVARVKTIQDAFNCCGFKHSRDMAWPFPDKTHKVTACEEAFGHTNGCLSPWKGEEQRVSGILMATVALVFLWQFAIIAIPTERESWLHSVVPDRVSRLITDEEHGGNSGRATNYLPDFNEYSDRVQEEVSDDEAESGARRTIENGAQRVTNALTGGDPEERENTPHANEWLRT</sequence>
<evidence type="ECO:0000256" key="2">
    <source>
        <dbReference type="SAM" id="Phobius"/>
    </source>
</evidence>
<evidence type="ECO:0000313" key="4">
    <source>
        <dbReference type="Proteomes" id="UP000800035"/>
    </source>
</evidence>
<keyword evidence="2" id="KW-0472">Membrane</keyword>
<evidence type="ECO:0000313" key="3">
    <source>
        <dbReference type="EMBL" id="KAF1950995.1"/>
    </source>
</evidence>
<accession>A0A6A5TDY8</accession>